<comment type="caution">
    <text evidence="2">The sequence shown here is derived from an EMBL/GenBank/DDBJ whole genome shotgun (WGS) entry which is preliminary data.</text>
</comment>
<dbReference type="EMBL" id="JNFF01000117">
    <property type="protein sequence ID" value="KEQ28184.1"/>
    <property type="molecule type" value="Genomic_DNA"/>
</dbReference>
<name>A0A081PBW1_9SPHI</name>
<dbReference type="CDD" id="cd06462">
    <property type="entry name" value="Peptidase_S24_S26"/>
    <property type="match status" value="1"/>
</dbReference>
<gene>
    <name evidence="2" type="ORF">N180_00670</name>
</gene>
<dbReference type="InterPro" id="IPR015927">
    <property type="entry name" value="Peptidase_S24_S26A/B/C"/>
</dbReference>
<dbReference type="SUPFAM" id="SSF51306">
    <property type="entry name" value="LexA/Signal peptidase"/>
    <property type="match status" value="1"/>
</dbReference>
<evidence type="ECO:0000259" key="1">
    <source>
        <dbReference type="Pfam" id="PF00717"/>
    </source>
</evidence>
<dbReference type="Pfam" id="PF00717">
    <property type="entry name" value="Peptidase_S24"/>
    <property type="match status" value="1"/>
</dbReference>
<dbReference type="RefSeq" id="WP_037444769.1">
    <property type="nucleotide sequence ID" value="NZ_JNFF01000117.1"/>
</dbReference>
<dbReference type="AlphaFoldDB" id="A0A081PBW1"/>
<dbReference type="Proteomes" id="UP000028007">
    <property type="component" value="Unassembled WGS sequence"/>
</dbReference>
<dbReference type="OrthoDB" id="9795228at2"/>
<accession>A0A081PBW1</accession>
<keyword evidence="3" id="KW-1185">Reference proteome</keyword>
<dbReference type="eggNOG" id="COG0681">
    <property type="taxonomic scope" value="Bacteria"/>
</dbReference>
<evidence type="ECO:0000313" key="3">
    <source>
        <dbReference type="Proteomes" id="UP000028007"/>
    </source>
</evidence>
<sequence length="145" mass="16735">MLYKDRITIPNKLLFEQVLGYIKQGKYVTIPVKGTSMLPFLKDGNRVSLKSFHVSELTKGIIVLANVKGEMILHRVVKYDSTKIYLAGDGNVAAHEVVNYDDVVAIAHTVYRGETEVKLNQRKWRYLGQIWYLIRPVRRVARKLF</sequence>
<evidence type="ECO:0000313" key="2">
    <source>
        <dbReference type="EMBL" id="KEQ28184.1"/>
    </source>
</evidence>
<dbReference type="Gene3D" id="2.10.109.10">
    <property type="entry name" value="Umud Fragment, subunit A"/>
    <property type="match status" value="1"/>
</dbReference>
<proteinExistence type="predicted"/>
<organism evidence="2 3">
    <name type="scientific">Pedobacter antarcticus 4BY</name>
    <dbReference type="NCBI Taxonomy" id="1358423"/>
    <lineage>
        <taxon>Bacteria</taxon>
        <taxon>Pseudomonadati</taxon>
        <taxon>Bacteroidota</taxon>
        <taxon>Sphingobacteriia</taxon>
        <taxon>Sphingobacteriales</taxon>
        <taxon>Sphingobacteriaceae</taxon>
        <taxon>Pedobacter</taxon>
    </lineage>
</organism>
<feature type="domain" description="Peptidase S24/S26A/S26B/S26C" evidence="1">
    <location>
        <begin position="6"/>
        <end position="100"/>
    </location>
</feature>
<dbReference type="InterPro" id="IPR036286">
    <property type="entry name" value="LexA/Signal_pep-like_sf"/>
</dbReference>
<reference evidence="2 3" key="1">
    <citation type="journal article" date="1992" name="Int. J. Syst. Bacteriol.">
        <title>Sphingobacterium antarcticus sp. nov. a Psychrotrophic Bacterium from the Soils of Schirmacher Oasis, Antarctica.</title>
        <authorList>
            <person name="Shivaji S."/>
            <person name="Ray M.K."/>
            <person name="Rao N.S."/>
            <person name="Saiserr L."/>
            <person name="Jagannadham M.V."/>
            <person name="Kumar G.S."/>
            <person name="Reddy G."/>
            <person name="Bhargava P.M."/>
        </authorList>
    </citation>
    <scope>NUCLEOTIDE SEQUENCE [LARGE SCALE GENOMIC DNA]</scope>
    <source>
        <strain evidence="2 3">4BY</strain>
    </source>
</reference>
<protein>
    <recommendedName>
        <fullName evidence="1">Peptidase S24/S26A/S26B/S26C domain-containing protein</fullName>
    </recommendedName>
</protein>